<keyword evidence="2 4" id="KW-0479">Metal-binding</keyword>
<keyword evidence="5" id="KW-0812">Transmembrane</keyword>
<dbReference type="Pfam" id="PF00034">
    <property type="entry name" value="Cytochrom_C"/>
    <property type="match status" value="1"/>
</dbReference>
<comment type="caution">
    <text evidence="7">The sequence shown here is derived from an EMBL/GenBank/DDBJ whole genome shotgun (WGS) entry which is preliminary data.</text>
</comment>
<name>A0A3A4PEU1_ABYX5</name>
<evidence type="ECO:0000256" key="5">
    <source>
        <dbReference type="SAM" id="Phobius"/>
    </source>
</evidence>
<evidence type="ECO:0000256" key="2">
    <source>
        <dbReference type="ARBA" id="ARBA00022723"/>
    </source>
</evidence>
<sequence>MKTPLLMNRKIPLVCAVALLFTSGPPDFKLFFQSCTQEQFARVFVYRDEGDEADKARPPNRVRPVFTASTTFIEATGRGQDASLEEGSAARGKAIYEEKCASCHSIGGGPELGPDLQGVTQQRSTPWLIEFIMNPEEMFADDPLARQLLEEWQIRMPDMDVEYEQAVDLLAYIQTASETAPSEAEPAIAAPAMPAGRKAREERVMEGSYEEGLLYYTGDKELKNEGPSCLGCHNLPSLSFPYGGLLGPELSGVYQRLGPDRLYSALDMMPWKVMRSIYREKPLTDSEIQDLIALLQGTAEKPNPPDVSLLLALPIAGGGFLLSLALAWAIWRSRITTVRQALVNRATQAGGTTA</sequence>
<evidence type="ECO:0000256" key="4">
    <source>
        <dbReference type="PROSITE-ProRule" id="PRU00433"/>
    </source>
</evidence>
<dbReference type="GO" id="GO:0020037">
    <property type="term" value="F:heme binding"/>
    <property type="evidence" value="ECO:0007669"/>
    <property type="project" value="InterPro"/>
</dbReference>
<dbReference type="InterPro" id="IPR009056">
    <property type="entry name" value="Cyt_c-like_dom"/>
</dbReference>
<keyword evidence="5" id="KW-1133">Transmembrane helix</keyword>
<dbReference type="InterPro" id="IPR036909">
    <property type="entry name" value="Cyt_c-like_dom_sf"/>
</dbReference>
<dbReference type="Gene3D" id="1.10.760.10">
    <property type="entry name" value="Cytochrome c-like domain"/>
    <property type="match status" value="2"/>
</dbReference>
<protein>
    <recommendedName>
        <fullName evidence="6">Cytochrome c domain-containing protein</fullName>
    </recommendedName>
</protein>
<keyword evidence="3 4" id="KW-0408">Iron</keyword>
<keyword evidence="5" id="KW-0472">Membrane</keyword>
<feature type="domain" description="Cytochrome c" evidence="6">
    <location>
        <begin position="207"/>
        <end position="299"/>
    </location>
</feature>
<dbReference type="GO" id="GO:0046872">
    <property type="term" value="F:metal ion binding"/>
    <property type="evidence" value="ECO:0007669"/>
    <property type="project" value="UniProtKB-KW"/>
</dbReference>
<dbReference type="PROSITE" id="PS51007">
    <property type="entry name" value="CYTC"/>
    <property type="match status" value="2"/>
</dbReference>
<dbReference type="GO" id="GO:0009055">
    <property type="term" value="F:electron transfer activity"/>
    <property type="evidence" value="ECO:0007669"/>
    <property type="project" value="InterPro"/>
</dbReference>
<organism evidence="7 8">
    <name type="scientific">Abyssobacteria bacterium (strain SURF_5)</name>
    <dbReference type="NCBI Taxonomy" id="2093360"/>
    <lineage>
        <taxon>Bacteria</taxon>
        <taxon>Pseudomonadati</taxon>
        <taxon>Candidatus Hydrogenedentota</taxon>
        <taxon>Candidatus Abyssobacteria</taxon>
    </lineage>
</organism>
<evidence type="ECO:0000256" key="3">
    <source>
        <dbReference type="ARBA" id="ARBA00023004"/>
    </source>
</evidence>
<dbReference type="PANTHER" id="PTHR33546">
    <property type="entry name" value="LARGE, MULTIFUNCTIONAL SECRETED PROTEIN-RELATED"/>
    <property type="match status" value="1"/>
</dbReference>
<evidence type="ECO:0000256" key="1">
    <source>
        <dbReference type="ARBA" id="ARBA00022617"/>
    </source>
</evidence>
<dbReference type="PANTHER" id="PTHR33546:SF1">
    <property type="entry name" value="LARGE, MULTIFUNCTIONAL SECRETED PROTEIN"/>
    <property type="match status" value="1"/>
</dbReference>
<feature type="domain" description="Cytochrome c" evidence="6">
    <location>
        <begin position="87"/>
        <end position="177"/>
    </location>
</feature>
<evidence type="ECO:0000259" key="6">
    <source>
        <dbReference type="PROSITE" id="PS51007"/>
    </source>
</evidence>
<dbReference type="SUPFAM" id="SSF46626">
    <property type="entry name" value="Cytochrome c"/>
    <property type="match status" value="2"/>
</dbReference>
<dbReference type="EMBL" id="QZKU01000007">
    <property type="protein sequence ID" value="RJP26551.1"/>
    <property type="molecule type" value="Genomic_DNA"/>
</dbReference>
<gene>
    <name evidence="7" type="ORF">C4520_00575</name>
</gene>
<evidence type="ECO:0000313" key="7">
    <source>
        <dbReference type="EMBL" id="RJP26551.1"/>
    </source>
</evidence>
<dbReference type="AlphaFoldDB" id="A0A3A4PEU1"/>
<dbReference type="Proteomes" id="UP000265882">
    <property type="component" value="Unassembled WGS sequence"/>
</dbReference>
<keyword evidence="1 4" id="KW-0349">Heme</keyword>
<feature type="transmembrane region" description="Helical" evidence="5">
    <location>
        <begin position="309"/>
        <end position="331"/>
    </location>
</feature>
<accession>A0A3A4PEU1</accession>
<proteinExistence type="predicted"/>
<evidence type="ECO:0000313" key="8">
    <source>
        <dbReference type="Proteomes" id="UP000265882"/>
    </source>
</evidence>
<reference evidence="7 8" key="1">
    <citation type="journal article" date="2017" name="ISME J.">
        <title>Energy and carbon metabolisms in a deep terrestrial subsurface fluid microbial community.</title>
        <authorList>
            <person name="Momper L."/>
            <person name="Jungbluth S.P."/>
            <person name="Lee M.D."/>
            <person name="Amend J.P."/>
        </authorList>
    </citation>
    <scope>NUCLEOTIDE SEQUENCE [LARGE SCALE GENOMIC DNA]</scope>
    <source>
        <strain evidence="7">SURF_5</strain>
    </source>
</reference>